<name>A0A645HYN6_9ZZZZ</name>
<proteinExistence type="predicted"/>
<protein>
    <submittedName>
        <fullName evidence="1">5'-deoxyadenosine deaminase</fullName>
        <ecNumber evidence="1">3.5.4.31</ecNumber>
    </submittedName>
</protein>
<dbReference type="InterPro" id="IPR011059">
    <property type="entry name" value="Metal-dep_hydrolase_composite"/>
</dbReference>
<dbReference type="GO" id="GO:0090614">
    <property type="term" value="F:5'-methylthioadenosine deaminase activity"/>
    <property type="evidence" value="ECO:0007669"/>
    <property type="project" value="UniProtKB-EC"/>
</dbReference>
<dbReference type="AlphaFoldDB" id="A0A645HYN6"/>
<dbReference type="Gene3D" id="2.30.40.10">
    <property type="entry name" value="Urease, subunit C, domain 1"/>
    <property type="match status" value="1"/>
</dbReference>
<accession>A0A645HYN6</accession>
<comment type="caution">
    <text evidence="1">The sequence shown here is derived from an EMBL/GenBank/DDBJ whole genome shotgun (WGS) entry which is preliminary data.</text>
</comment>
<keyword evidence="1" id="KW-0378">Hydrolase</keyword>
<dbReference type="EC" id="3.5.4.31" evidence="1"/>
<dbReference type="SUPFAM" id="SSF51338">
    <property type="entry name" value="Composite domain of metallo-dependent hydrolases"/>
    <property type="match status" value="1"/>
</dbReference>
<evidence type="ECO:0000313" key="1">
    <source>
        <dbReference type="EMBL" id="MPN41284.1"/>
    </source>
</evidence>
<reference evidence="1" key="1">
    <citation type="submission" date="2019-08" db="EMBL/GenBank/DDBJ databases">
        <authorList>
            <person name="Kucharzyk K."/>
            <person name="Murdoch R.W."/>
            <person name="Higgins S."/>
            <person name="Loffler F."/>
        </authorList>
    </citation>
    <scope>NUCLEOTIDE SEQUENCE</scope>
</reference>
<dbReference type="EMBL" id="VSSQ01098231">
    <property type="protein sequence ID" value="MPN41284.1"/>
    <property type="molecule type" value="Genomic_DNA"/>
</dbReference>
<organism evidence="1">
    <name type="scientific">bioreactor metagenome</name>
    <dbReference type="NCBI Taxonomy" id="1076179"/>
    <lineage>
        <taxon>unclassified sequences</taxon>
        <taxon>metagenomes</taxon>
        <taxon>ecological metagenomes</taxon>
    </lineage>
</organism>
<gene>
    <name evidence="1" type="primary">dadD_10</name>
    <name evidence="1" type="ORF">SDC9_188827</name>
</gene>
<sequence length="64" mass="7169">MTPCYDPLANVVYSAGQGDVALTMVNGRILYEKGEFKTLDEEKIRYMANRSQQRIVGILEGDLS</sequence>